<organism evidence="1 2">
    <name type="scientific">Rhizophagus clarus</name>
    <dbReference type="NCBI Taxonomy" id="94130"/>
    <lineage>
        <taxon>Eukaryota</taxon>
        <taxon>Fungi</taxon>
        <taxon>Fungi incertae sedis</taxon>
        <taxon>Mucoromycota</taxon>
        <taxon>Glomeromycotina</taxon>
        <taxon>Glomeromycetes</taxon>
        <taxon>Glomerales</taxon>
        <taxon>Glomeraceae</taxon>
        <taxon>Rhizophagus</taxon>
    </lineage>
</organism>
<sequence>MDNSYKSIKDKPVDEPEIITLSDDEDSFDKAHEVLKLLQQYPAIFSNEDSYNKVLQARFHTKINEKDQDGNIIENDTTFQFKSVKKEKLQKNEEEINNEKEHTIQVFDIPLCTEKKTIQNSFSLLGEIKKSTQELKDNINKFTSHIKMQIQFSASTTNGLTSLAKNISE</sequence>
<dbReference type="Proteomes" id="UP000615446">
    <property type="component" value="Unassembled WGS sequence"/>
</dbReference>
<reference evidence="1" key="1">
    <citation type="submission" date="2019-10" db="EMBL/GenBank/DDBJ databases">
        <title>Conservation and host-specific expression of non-tandemly repeated heterogenous ribosome RNA gene in arbuscular mycorrhizal fungi.</title>
        <authorList>
            <person name="Maeda T."/>
            <person name="Kobayashi Y."/>
            <person name="Nakagawa T."/>
            <person name="Ezawa T."/>
            <person name="Yamaguchi K."/>
            <person name="Bino T."/>
            <person name="Nishimoto Y."/>
            <person name="Shigenobu S."/>
            <person name="Kawaguchi M."/>
        </authorList>
    </citation>
    <scope>NUCLEOTIDE SEQUENCE</scope>
    <source>
        <strain evidence="1">HR1</strain>
    </source>
</reference>
<proteinExistence type="predicted"/>
<name>A0A8H3QCV8_9GLOM</name>
<evidence type="ECO:0000313" key="1">
    <source>
        <dbReference type="EMBL" id="GES72514.1"/>
    </source>
</evidence>
<comment type="caution">
    <text evidence="1">The sequence shown here is derived from an EMBL/GenBank/DDBJ whole genome shotgun (WGS) entry which is preliminary data.</text>
</comment>
<gene>
    <name evidence="1" type="ORF">RCL2_000007800</name>
</gene>
<accession>A0A8H3QCV8</accession>
<evidence type="ECO:0000313" key="2">
    <source>
        <dbReference type="Proteomes" id="UP000615446"/>
    </source>
</evidence>
<dbReference type="AlphaFoldDB" id="A0A8H3QCV8"/>
<dbReference type="EMBL" id="BLAL01000002">
    <property type="protein sequence ID" value="GES72514.1"/>
    <property type="molecule type" value="Genomic_DNA"/>
</dbReference>
<protein>
    <submittedName>
        <fullName evidence="1">Uncharacterized protein</fullName>
    </submittedName>
</protein>